<feature type="compositionally biased region" description="Polar residues" evidence="3">
    <location>
        <begin position="702"/>
        <end position="719"/>
    </location>
</feature>
<feature type="domain" description="DNA mismatch repair protein S5" evidence="4">
    <location>
        <begin position="217"/>
        <end position="365"/>
    </location>
</feature>
<comment type="similarity">
    <text evidence="1">Belongs to the DNA mismatch repair MutL/HexB family.</text>
</comment>
<dbReference type="SUPFAM" id="SSF54211">
    <property type="entry name" value="Ribosomal protein S5 domain 2-like"/>
    <property type="match status" value="1"/>
</dbReference>
<feature type="compositionally biased region" description="Polar residues" evidence="3">
    <location>
        <begin position="448"/>
        <end position="461"/>
    </location>
</feature>
<dbReference type="EMBL" id="JARVKM010000024">
    <property type="protein sequence ID" value="KAK9776894.1"/>
    <property type="molecule type" value="Genomic_DNA"/>
</dbReference>
<feature type="region of interest" description="Disordered" evidence="3">
    <location>
        <begin position="583"/>
        <end position="719"/>
    </location>
</feature>
<dbReference type="Proteomes" id="UP001465668">
    <property type="component" value="Unassembled WGS sequence"/>
</dbReference>
<comment type="caution">
    <text evidence="5">The sequence shown here is derived from an EMBL/GenBank/DDBJ whole genome shotgun (WGS) entry which is preliminary data.</text>
</comment>
<dbReference type="InterPro" id="IPR036890">
    <property type="entry name" value="HATPase_C_sf"/>
</dbReference>
<dbReference type="InterPro" id="IPR014762">
    <property type="entry name" value="DNA_mismatch_repair_CS"/>
</dbReference>
<dbReference type="InterPro" id="IPR014721">
    <property type="entry name" value="Ribsml_uS5_D2-typ_fold_subgr"/>
</dbReference>
<feature type="region of interest" description="Disordered" evidence="3">
    <location>
        <begin position="430"/>
        <end position="461"/>
    </location>
</feature>
<name>A0ABR2XSW1_9PEZI</name>
<dbReference type="Gene3D" id="3.30.230.10">
    <property type="match status" value="1"/>
</dbReference>
<dbReference type="InterPro" id="IPR013507">
    <property type="entry name" value="DNA_mismatch_S5_2-like"/>
</dbReference>
<feature type="compositionally biased region" description="Polar residues" evidence="3">
    <location>
        <begin position="615"/>
        <end position="625"/>
    </location>
</feature>
<proteinExistence type="inferred from homology"/>
<keyword evidence="2" id="KW-0227">DNA damage</keyword>
<dbReference type="NCBIfam" id="TIGR00585">
    <property type="entry name" value="mutl"/>
    <property type="match status" value="1"/>
</dbReference>
<gene>
    <name evidence="5" type="ORF">SCAR479_06295</name>
</gene>
<dbReference type="PROSITE" id="PS00058">
    <property type="entry name" value="DNA_MISMATCH_REPAIR_1"/>
    <property type="match status" value="1"/>
</dbReference>
<reference evidence="5 6" key="1">
    <citation type="submission" date="2024-02" db="EMBL/GenBank/DDBJ databases">
        <title>First draft genome assembly of two strains of Seiridium cardinale.</title>
        <authorList>
            <person name="Emiliani G."/>
            <person name="Scali E."/>
        </authorList>
    </citation>
    <scope>NUCLEOTIDE SEQUENCE [LARGE SCALE GENOMIC DNA]</scope>
    <source>
        <strain evidence="5 6">BM-138-000479</strain>
    </source>
</reference>
<evidence type="ECO:0000259" key="4">
    <source>
        <dbReference type="SMART" id="SM01340"/>
    </source>
</evidence>
<evidence type="ECO:0000313" key="5">
    <source>
        <dbReference type="EMBL" id="KAK9776894.1"/>
    </source>
</evidence>
<dbReference type="PANTHER" id="PTHR10073">
    <property type="entry name" value="DNA MISMATCH REPAIR PROTEIN MLH, PMS, MUTL"/>
    <property type="match status" value="1"/>
</dbReference>
<dbReference type="SUPFAM" id="SSF55874">
    <property type="entry name" value="ATPase domain of HSP90 chaperone/DNA topoisomerase II/histidine kinase"/>
    <property type="match status" value="1"/>
</dbReference>
<evidence type="ECO:0000256" key="2">
    <source>
        <dbReference type="ARBA" id="ARBA00022763"/>
    </source>
</evidence>
<dbReference type="PANTHER" id="PTHR10073:SF41">
    <property type="entry name" value="MISMATCH REPAIR PROTEIN, PUTATIVE (AFU_ORTHOLOGUE AFUA_8G05820)-RELATED"/>
    <property type="match status" value="1"/>
</dbReference>
<dbReference type="SMART" id="SM01340">
    <property type="entry name" value="DNA_mis_repair"/>
    <property type="match status" value="1"/>
</dbReference>
<protein>
    <recommendedName>
        <fullName evidence="4">DNA mismatch repair protein S5 domain-containing protein</fullName>
    </recommendedName>
</protein>
<dbReference type="Pfam" id="PF13589">
    <property type="entry name" value="HATPase_c_3"/>
    <property type="match status" value="1"/>
</dbReference>
<dbReference type="Gene3D" id="3.30.565.10">
    <property type="entry name" value="Histidine kinase-like ATPase, C-terminal domain"/>
    <property type="match status" value="1"/>
</dbReference>
<evidence type="ECO:0000256" key="1">
    <source>
        <dbReference type="ARBA" id="ARBA00006082"/>
    </source>
</evidence>
<evidence type="ECO:0000313" key="6">
    <source>
        <dbReference type="Proteomes" id="UP001465668"/>
    </source>
</evidence>
<sequence length="921" mass="101697">MPITALSKKTKELLGSTSLITTPVTLVKELVDNAIDANANTIEVLISFNTVDKVEVRDNGVGIHPDDYDSLGRRGHTSKLRAFDDLRILAGNTFGFRGEALASANTVGKLTITTKTPSDPVAAVLQINPKEGGLLNQQNRSAPVGTTVSVSQLYHEIPVRKEVAVKGARKALDKIKDLLRSYAVAKPHIRLAFKILDKNSLNWNYPSRRNATSSEAVLQIFGKDVASCCIEKEGSFPSAGGPHQESDDGAGSSETSFVFNATMWKPDAEFLRLPNHRYFSVDSRPVIGTKGTMQKLMAVYTKYLGSALPAQPSAKSLCDAFIRLDVRCPKGSYDVNIEPSKDEVLFDDEVAIVRHFTALCGEVYGPLGSISEPNVLKTMATNPPNHTSSGESCTTGRQHIELTPKLINGENLTTEASIHAILPSNQNATQTALKGGTEGSLSRETHQHQSSPMRRRSSTTFPSRWTAINSSADALNHVDQTFGSLDDARLTVDGSLPVHGSISDMPSNLNERVRDPHRRENGNLPAQYTASQNFTEKPIGSPSREPFQVMVSLSPERMMSQADDTLPAQHQIHSRMRTFSMTPEPEILRHRGAPPQDLDLPPSMRYPQPDDFHLPNSTLYRSPVSSPVGISHQPTTGLLRRQVQPPWTPPSPLQKDQEKWQNRYGSKRQTRSDGLKQSTISFGKSRLSRETRHTQELGDSLAQMNDQSDVGKQRPTHSTQDMGITAQQIPANRFSTLARHVDNAKVPENGHQPSTRYVQRENAFTLVHSTGVQAYEEATEDKEPIMTSLPSGDPRAYLLRRQKSIAADESLGRPRKFRRTKSIFLPFENSLVDEQTRELILLVHTAIQHLSTSLKDLVRYDKYILEGDIAGALDMDLGEARQIEERLDAVLSKWSESFGERVVVESNLSLVLKGKGVENSP</sequence>
<dbReference type="InterPro" id="IPR038973">
    <property type="entry name" value="MutL/Mlh/Pms-like"/>
</dbReference>
<accession>A0ABR2XSW1</accession>
<evidence type="ECO:0000256" key="3">
    <source>
        <dbReference type="SAM" id="MobiDB-lite"/>
    </source>
</evidence>
<feature type="compositionally biased region" description="Basic and acidic residues" evidence="3">
    <location>
        <begin position="687"/>
        <end position="696"/>
    </location>
</feature>
<dbReference type="InterPro" id="IPR002099">
    <property type="entry name" value="MutL/Mlh/PMS"/>
</dbReference>
<dbReference type="InterPro" id="IPR020568">
    <property type="entry name" value="Ribosomal_Su5_D2-typ_SF"/>
</dbReference>
<keyword evidence="6" id="KW-1185">Reference proteome</keyword>
<organism evidence="5 6">
    <name type="scientific">Seiridium cardinale</name>
    <dbReference type="NCBI Taxonomy" id="138064"/>
    <lineage>
        <taxon>Eukaryota</taxon>
        <taxon>Fungi</taxon>
        <taxon>Dikarya</taxon>
        <taxon>Ascomycota</taxon>
        <taxon>Pezizomycotina</taxon>
        <taxon>Sordariomycetes</taxon>
        <taxon>Xylariomycetidae</taxon>
        <taxon>Amphisphaeriales</taxon>
        <taxon>Sporocadaceae</taxon>
        <taxon>Seiridium</taxon>
    </lineage>
</organism>